<keyword evidence="1" id="KW-1133">Transmembrane helix</keyword>
<dbReference type="OrthoDB" id="676730at2"/>
<dbReference type="Proteomes" id="UP000261828">
    <property type="component" value="Unassembled WGS sequence"/>
</dbReference>
<protein>
    <recommendedName>
        <fullName evidence="4">Type II secretion system protein GspC N-terminal domain-containing protein</fullName>
    </recommendedName>
</protein>
<evidence type="ECO:0000313" key="2">
    <source>
        <dbReference type="EMBL" id="RDY60783.1"/>
    </source>
</evidence>
<sequence>MSKNVKTYVLLGLVLAIWGIIGYRLLGVFSPESDGLSVVAIDDYQPKKTIKKDTFSLIADYRDPFLGTRSKSTRKKQSTTKVKAPTTPFPNIVFTGLVSGGQTKDNIFFVTIAGNQKLMKKGSTNDGVTLLGGSSKSIRVRHKGIVKTIPIQNAEQ</sequence>
<dbReference type="RefSeq" id="WP_116182666.1">
    <property type="nucleotide sequence ID" value="NZ_QTJX01000001.1"/>
</dbReference>
<keyword evidence="3" id="KW-1185">Reference proteome</keyword>
<accession>A0A371JSI9</accession>
<feature type="transmembrane region" description="Helical" evidence="1">
    <location>
        <begin position="7"/>
        <end position="26"/>
    </location>
</feature>
<evidence type="ECO:0000313" key="3">
    <source>
        <dbReference type="Proteomes" id="UP000261828"/>
    </source>
</evidence>
<gene>
    <name evidence="2" type="ORF">DX873_00965</name>
</gene>
<keyword evidence="1" id="KW-0812">Transmembrane</keyword>
<name>A0A371JSI9_9FLAO</name>
<proteinExistence type="predicted"/>
<dbReference type="AlphaFoldDB" id="A0A371JSI9"/>
<comment type="caution">
    <text evidence="2">The sequence shown here is derived from an EMBL/GenBank/DDBJ whole genome shotgun (WGS) entry which is preliminary data.</text>
</comment>
<reference evidence="2 3" key="1">
    <citation type="submission" date="2018-08" db="EMBL/GenBank/DDBJ databases">
        <title>Muricauda nanhaiensis sp. nov., isolated from seawater of the South China Sea.</title>
        <authorList>
            <person name="Dang Y."/>
        </authorList>
    </citation>
    <scope>NUCLEOTIDE SEQUENCE [LARGE SCALE GENOMIC DNA]</scope>
    <source>
        <strain evidence="2 3">SM1704</strain>
    </source>
</reference>
<dbReference type="EMBL" id="QTJX01000001">
    <property type="protein sequence ID" value="RDY60783.1"/>
    <property type="molecule type" value="Genomic_DNA"/>
</dbReference>
<keyword evidence="1" id="KW-0472">Membrane</keyword>
<evidence type="ECO:0000256" key="1">
    <source>
        <dbReference type="SAM" id="Phobius"/>
    </source>
</evidence>
<organism evidence="2 3">
    <name type="scientific">Flagellimonas nanhaiensis</name>
    <dbReference type="NCBI Taxonomy" id="2292706"/>
    <lineage>
        <taxon>Bacteria</taxon>
        <taxon>Pseudomonadati</taxon>
        <taxon>Bacteroidota</taxon>
        <taxon>Flavobacteriia</taxon>
        <taxon>Flavobacteriales</taxon>
        <taxon>Flavobacteriaceae</taxon>
        <taxon>Flagellimonas</taxon>
    </lineage>
</organism>
<evidence type="ECO:0008006" key="4">
    <source>
        <dbReference type="Google" id="ProtNLM"/>
    </source>
</evidence>